<keyword evidence="4" id="KW-0548">Nucleotidyltransferase</keyword>
<keyword evidence="5" id="KW-0540">Nuclease</keyword>
<evidence type="ECO:0000256" key="8">
    <source>
        <dbReference type="SAM" id="MobiDB-lite"/>
    </source>
</evidence>
<comment type="caution">
    <text evidence="10">The sequence shown here is derived from an EMBL/GenBank/DDBJ whole genome shotgun (WGS) entry which is preliminary data.</text>
</comment>
<dbReference type="AlphaFoldDB" id="A0AAW0NJX8"/>
<dbReference type="PANTHER" id="PTHR37984">
    <property type="entry name" value="PROTEIN CBG26694"/>
    <property type="match status" value="1"/>
</dbReference>
<dbReference type="PROSITE" id="PS50878">
    <property type="entry name" value="RT_POL"/>
    <property type="match status" value="1"/>
</dbReference>
<proteinExistence type="inferred from homology"/>
<dbReference type="Gene3D" id="3.30.70.270">
    <property type="match status" value="2"/>
</dbReference>
<evidence type="ECO:0000256" key="5">
    <source>
        <dbReference type="ARBA" id="ARBA00022722"/>
    </source>
</evidence>
<organism evidence="10 11">
    <name type="scientific">Mugilogobius chulae</name>
    <name type="common">yellowstripe goby</name>
    <dbReference type="NCBI Taxonomy" id="88201"/>
    <lineage>
        <taxon>Eukaryota</taxon>
        <taxon>Metazoa</taxon>
        <taxon>Chordata</taxon>
        <taxon>Craniata</taxon>
        <taxon>Vertebrata</taxon>
        <taxon>Euteleostomi</taxon>
        <taxon>Actinopterygii</taxon>
        <taxon>Neopterygii</taxon>
        <taxon>Teleostei</taxon>
        <taxon>Neoteleostei</taxon>
        <taxon>Acanthomorphata</taxon>
        <taxon>Gobiaria</taxon>
        <taxon>Gobiiformes</taxon>
        <taxon>Gobioidei</taxon>
        <taxon>Gobiidae</taxon>
        <taxon>Gobionellinae</taxon>
        <taxon>Mugilogobius</taxon>
    </lineage>
</organism>
<evidence type="ECO:0000256" key="3">
    <source>
        <dbReference type="ARBA" id="ARBA00022679"/>
    </source>
</evidence>
<dbReference type="Pfam" id="PF00078">
    <property type="entry name" value="RVT_1"/>
    <property type="match status" value="1"/>
</dbReference>
<dbReference type="InterPro" id="IPR041577">
    <property type="entry name" value="RT_RNaseH_2"/>
</dbReference>
<dbReference type="InterPro" id="IPR021109">
    <property type="entry name" value="Peptidase_aspartic_dom_sf"/>
</dbReference>
<keyword evidence="3" id="KW-0808">Transferase</keyword>
<dbReference type="FunFam" id="3.30.70.270:FF:000023">
    <property type="entry name" value="Pol"/>
    <property type="match status" value="1"/>
</dbReference>
<sequence length="816" mass="91670">MHEINVAELTEDSSSDEIAFLGSLSSDTPDSPWMIEIKVDNNKTVFKIDTGADVTAVPTHMYEKGQFSELEKTKKVLMGPGRSPLKVKGKFNAKLERHDNRIVEDIYVVDGLLIPLLSRQAATALQLVARLDTATLDSTETVKKEFPELFSGLGTIKGEYNIVLKPGAQPFSVSTPRRISLPLLPKVKEELSRMEQQGVISKVEQPTEWCAPMVVVPKRKRERVRICSDLTKLNKSVLRERHQLPSVENTLGQLAGAKVFSKLDAKAGFWQIPLSKESSLLTTFITPFGRYCYNRLCFGLSSAPEHFQKRMQQILEGLEGVVCQMDDILIWGADQKEHDERLRRALTRLRDAGVTLNDKCEFSKTKIKFLGQIIEATGVSPDPEKVSAVRAMKEPSNISEVRRFLGMTNHLGKFLPHLAEKTRPLRELLRKTNMWSWGPQQMQAFESIKQDLTTPPGLALYDPSAETLVSADSSSYGLGAVLLQKTSTSNWKPIAYASRALSTTEQRYAQIEKEALATTWPEIATADVLSRAPIAHTEEGLHEEEIDLYADAVVASIPATEKRLKEVQKHQDKDEILLQLKQFCLNANGYSPTELLMGRKIRTTVPVIPSQLDPHGADLGKVKSREQSYRQRQKQNYNKRHRAHDMPSLQQGEHVWIKDMQQRGTVVSTAGTPRSYIVETPNGNLRRNRYHLSRTPVAPRLHITFPDTTSENNPVETEPVSPESVLPKLSWRLLPIGGCDDTPTSRIAPGPIICPGQRQSGAALLRRLAPYLPENGDLFPDKRYERHPEHDQKGSRRQGTHISESKWYMDQGETPA</sequence>
<feature type="domain" description="Reverse transcriptase" evidence="9">
    <location>
        <begin position="197"/>
        <end position="374"/>
    </location>
</feature>
<dbReference type="EMBL" id="JBBPFD010000013">
    <property type="protein sequence ID" value="KAK7901881.1"/>
    <property type="molecule type" value="Genomic_DNA"/>
</dbReference>
<feature type="region of interest" description="Disordered" evidence="8">
    <location>
        <begin position="612"/>
        <end position="647"/>
    </location>
</feature>
<accession>A0AAW0NJX8</accession>
<dbReference type="EC" id="3.1.26.4" evidence="2"/>
<protein>
    <recommendedName>
        <fullName evidence="2">ribonuclease H</fullName>
        <ecNumber evidence="2">3.1.26.4</ecNumber>
    </recommendedName>
</protein>
<dbReference type="InterPro" id="IPR000477">
    <property type="entry name" value="RT_dom"/>
</dbReference>
<feature type="compositionally biased region" description="Polar residues" evidence="8">
    <location>
        <begin position="706"/>
        <end position="715"/>
    </location>
</feature>
<dbReference type="InterPro" id="IPR043502">
    <property type="entry name" value="DNA/RNA_pol_sf"/>
</dbReference>
<dbReference type="InterPro" id="IPR043128">
    <property type="entry name" value="Rev_trsase/Diguanyl_cyclase"/>
</dbReference>
<dbReference type="SUPFAM" id="SSF50630">
    <property type="entry name" value="Acid proteases"/>
    <property type="match status" value="1"/>
</dbReference>
<keyword evidence="11" id="KW-1185">Reference proteome</keyword>
<keyword evidence="7" id="KW-0511">Multifunctional enzyme</keyword>
<dbReference type="Pfam" id="PF17919">
    <property type="entry name" value="RT_RNaseH_2"/>
    <property type="match status" value="1"/>
</dbReference>
<evidence type="ECO:0000256" key="7">
    <source>
        <dbReference type="ARBA" id="ARBA00023268"/>
    </source>
</evidence>
<feature type="region of interest" description="Disordered" evidence="8">
    <location>
        <begin position="775"/>
        <end position="816"/>
    </location>
</feature>
<evidence type="ECO:0000256" key="6">
    <source>
        <dbReference type="ARBA" id="ARBA00022759"/>
    </source>
</evidence>
<evidence type="ECO:0000313" key="11">
    <source>
        <dbReference type="Proteomes" id="UP001460270"/>
    </source>
</evidence>
<feature type="compositionally biased region" description="Basic and acidic residues" evidence="8">
    <location>
        <begin position="779"/>
        <end position="794"/>
    </location>
</feature>
<evidence type="ECO:0000313" key="10">
    <source>
        <dbReference type="EMBL" id="KAK7901881.1"/>
    </source>
</evidence>
<feature type="region of interest" description="Disordered" evidence="8">
    <location>
        <begin position="704"/>
        <end position="723"/>
    </location>
</feature>
<keyword evidence="6" id="KW-0255">Endonuclease</keyword>
<dbReference type="InterPro" id="IPR050951">
    <property type="entry name" value="Retrovirus_Pol_polyprotein"/>
</dbReference>
<dbReference type="SUPFAM" id="SSF56672">
    <property type="entry name" value="DNA/RNA polymerases"/>
    <property type="match status" value="1"/>
</dbReference>
<evidence type="ECO:0000256" key="4">
    <source>
        <dbReference type="ARBA" id="ARBA00022695"/>
    </source>
</evidence>
<feature type="compositionally biased region" description="Basic residues" evidence="8">
    <location>
        <begin position="631"/>
        <end position="643"/>
    </location>
</feature>
<dbReference type="Gene3D" id="3.10.10.10">
    <property type="entry name" value="HIV Type 1 Reverse Transcriptase, subunit A, domain 1"/>
    <property type="match status" value="1"/>
</dbReference>
<feature type="compositionally biased region" description="Basic and acidic residues" evidence="8">
    <location>
        <begin position="615"/>
        <end position="629"/>
    </location>
</feature>
<dbReference type="Proteomes" id="UP001460270">
    <property type="component" value="Unassembled WGS sequence"/>
</dbReference>
<dbReference type="CDD" id="cd01647">
    <property type="entry name" value="RT_LTR"/>
    <property type="match status" value="1"/>
</dbReference>
<dbReference type="GO" id="GO:0004523">
    <property type="term" value="F:RNA-DNA hybrid ribonuclease activity"/>
    <property type="evidence" value="ECO:0007669"/>
    <property type="project" value="UniProtKB-EC"/>
</dbReference>
<evidence type="ECO:0000256" key="2">
    <source>
        <dbReference type="ARBA" id="ARBA00012180"/>
    </source>
</evidence>
<reference evidence="11" key="1">
    <citation type="submission" date="2024-04" db="EMBL/GenBank/DDBJ databases">
        <title>Salinicola lusitanus LLJ914,a marine bacterium isolated from the Okinawa Trough.</title>
        <authorList>
            <person name="Li J."/>
        </authorList>
    </citation>
    <scope>NUCLEOTIDE SEQUENCE [LARGE SCALE GENOMIC DNA]</scope>
</reference>
<dbReference type="PANTHER" id="PTHR37984:SF5">
    <property type="entry name" value="PROTEIN NYNRIN-LIKE"/>
    <property type="match status" value="1"/>
</dbReference>
<comment type="similarity">
    <text evidence="1">Belongs to the beta type-B retroviral polymerase family. HERV class-II K(HML-2) pol subfamily.</text>
</comment>
<evidence type="ECO:0000259" key="9">
    <source>
        <dbReference type="PROSITE" id="PS50878"/>
    </source>
</evidence>
<gene>
    <name evidence="10" type="ORF">WMY93_018650</name>
</gene>
<keyword evidence="6" id="KW-0378">Hydrolase</keyword>
<evidence type="ECO:0000256" key="1">
    <source>
        <dbReference type="ARBA" id="ARBA00010879"/>
    </source>
</evidence>
<name>A0AAW0NJX8_9GOBI</name>